<proteinExistence type="inferred from homology"/>
<evidence type="ECO:0000256" key="6">
    <source>
        <dbReference type="ARBA" id="ARBA00023295"/>
    </source>
</evidence>
<organism evidence="11 12">
    <name type="scientific">Candidula unifasciata</name>
    <dbReference type="NCBI Taxonomy" id="100452"/>
    <lineage>
        <taxon>Eukaryota</taxon>
        <taxon>Metazoa</taxon>
        <taxon>Spiralia</taxon>
        <taxon>Lophotrochozoa</taxon>
        <taxon>Mollusca</taxon>
        <taxon>Gastropoda</taxon>
        <taxon>Heterobranchia</taxon>
        <taxon>Euthyneura</taxon>
        <taxon>Panpulmonata</taxon>
        <taxon>Eupulmonata</taxon>
        <taxon>Stylommatophora</taxon>
        <taxon>Helicina</taxon>
        <taxon>Helicoidea</taxon>
        <taxon>Geomitridae</taxon>
        <taxon>Candidula</taxon>
    </lineage>
</organism>
<sequence>GAKDYKDALAKSILFYDAQRSGKLPANNPIPWRGDSALKDCVVGGWYDAGDHVKFGLPLSSAATVLSWSLVKYKDAYVASGQLDNMFDMIKWAYDYFLAAWNAQKQELVVQVGDGDLDHKFWGRPEDMTMNRPCYTVNKTKPGSDVASGTAAALAAGSIAYKDNGDASYAAKLLDAAKSLYSFAKSNRGVFEGQAYYTDTADNDEMCEGAMWLYKATNDNQYLEDAKSYSDLEVAWGYGWENKMVGCQALIYEATKNESYRDVLERHFTEVWFPGGDVDYSPCGFAWRTKWGSARHTANTAFIALIVADLGIIPDQTRKWAVEQINYLLGDNSHDGGCFSYEIGYGSKYPLRPHHRAASCPTPPASCEGALDSPAPSPHVLNGALVGGPEADDSYTDIRTDYVLNEVALDYNSGFQGALSGIIHLQLTNKLPATDNKCPCKE</sequence>
<evidence type="ECO:0000256" key="4">
    <source>
        <dbReference type="ARBA" id="ARBA00023001"/>
    </source>
</evidence>
<keyword evidence="7 8" id="KW-0624">Polysaccharide degradation</keyword>
<dbReference type="EC" id="3.2.1.4" evidence="9"/>
<protein>
    <recommendedName>
        <fullName evidence="9">Endoglucanase</fullName>
        <ecNumber evidence="9">3.2.1.4</ecNumber>
    </recommendedName>
</protein>
<evidence type="ECO:0000256" key="1">
    <source>
        <dbReference type="ARBA" id="ARBA00000966"/>
    </source>
</evidence>
<feature type="non-terminal residue" evidence="11">
    <location>
        <position position="442"/>
    </location>
</feature>
<feature type="active site" evidence="8">
    <location>
        <position position="406"/>
    </location>
</feature>
<name>A0A8S3YXT1_9EUPU</name>
<keyword evidence="12" id="KW-1185">Reference proteome</keyword>
<evidence type="ECO:0000256" key="5">
    <source>
        <dbReference type="ARBA" id="ARBA00023277"/>
    </source>
</evidence>
<dbReference type="InterPro" id="IPR012341">
    <property type="entry name" value="6hp_glycosidase-like_sf"/>
</dbReference>
<evidence type="ECO:0000256" key="3">
    <source>
        <dbReference type="ARBA" id="ARBA00022801"/>
    </source>
</evidence>
<accession>A0A8S3YXT1</accession>
<evidence type="ECO:0000256" key="2">
    <source>
        <dbReference type="ARBA" id="ARBA00007072"/>
    </source>
</evidence>
<dbReference type="PANTHER" id="PTHR22298">
    <property type="entry name" value="ENDO-1,4-BETA-GLUCANASE"/>
    <property type="match status" value="1"/>
</dbReference>
<evidence type="ECO:0000256" key="8">
    <source>
        <dbReference type="PROSITE-ProRule" id="PRU10060"/>
    </source>
</evidence>
<dbReference type="InterPro" id="IPR008928">
    <property type="entry name" value="6-hairpin_glycosidase_sf"/>
</dbReference>
<dbReference type="PROSITE" id="PS00698">
    <property type="entry name" value="GH9_3"/>
    <property type="match status" value="1"/>
</dbReference>
<dbReference type="GO" id="GO:0008810">
    <property type="term" value="F:cellulase activity"/>
    <property type="evidence" value="ECO:0007669"/>
    <property type="project" value="UniProtKB-EC"/>
</dbReference>
<gene>
    <name evidence="11" type="ORF">CUNI_LOCUS6033</name>
</gene>
<feature type="domain" description="Glycoside hydrolase family 9" evidence="10">
    <location>
        <begin position="5"/>
        <end position="419"/>
    </location>
</feature>
<dbReference type="OrthoDB" id="10257085at2759"/>
<dbReference type="Gene3D" id="1.50.10.10">
    <property type="match status" value="1"/>
</dbReference>
<comment type="caution">
    <text evidence="11">The sequence shown here is derived from an EMBL/GenBank/DDBJ whole genome shotgun (WGS) entry which is preliminary data.</text>
</comment>
<dbReference type="EMBL" id="CAJHNH020000902">
    <property type="protein sequence ID" value="CAG5120475.1"/>
    <property type="molecule type" value="Genomic_DNA"/>
</dbReference>
<feature type="active site" evidence="8">
    <location>
        <position position="397"/>
    </location>
</feature>
<dbReference type="Pfam" id="PF00759">
    <property type="entry name" value="Glyco_hydro_9"/>
    <property type="match status" value="1"/>
</dbReference>
<dbReference type="InterPro" id="IPR033126">
    <property type="entry name" value="Glyco_hydro_9_Asp/Glu_AS"/>
</dbReference>
<keyword evidence="5 8" id="KW-0119">Carbohydrate metabolism</keyword>
<comment type="catalytic activity">
    <reaction evidence="1 9">
        <text>Endohydrolysis of (1-&gt;4)-beta-D-glucosidic linkages in cellulose, lichenin and cereal beta-D-glucans.</text>
        <dbReference type="EC" id="3.2.1.4"/>
    </reaction>
</comment>
<evidence type="ECO:0000259" key="10">
    <source>
        <dbReference type="Pfam" id="PF00759"/>
    </source>
</evidence>
<evidence type="ECO:0000313" key="11">
    <source>
        <dbReference type="EMBL" id="CAG5120475.1"/>
    </source>
</evidence>
<keyword evidence="6 8" id="KW-0326">Glycosidase</keyword>
<evidence type="ECO:0000256" key="9">
    <source>
        <dbReference type="RuleBase" id="RU361166"/>
    </source>
</evidence>
<keyword evidence="4 9" id="KW-0136">Cellulose degradation</keyword>
<dbReference type="Proteomes" id="UP000678393">
    <property type="component" value="Unassembled WGS sequence"/>
</dbReference>
<dbReference type="InterPro" id="IPR001701">
    <property type="entry name" value="Glyco_hydro_9"/>
</dbReference>
<keyword evidence="3 8" id="KW-0378">Hydrolase</keyword>
<evidence type="ECO:0000256" key="7">
    <source>
        <dbReference type="ARBA" id="ARBA00023326"/>
    </source>
</evidence>
<dbReference type="AlphaFoldDB" id="A0A8S3YXT1"/>
<comment type="similarity">
    <text evidence="2 8 9">Belongs to the glycosyl hydrolase 9 (cellulase E) family.</text>
</comment>
<dbReference type="GO" id="GO:0030245">
    <property type="term" value="P:cellulose catabolic process"/>
    <property type="evidence" value="ECO:0007669"/>
    <property type="project" value="UniProtKB-KW"/>
</dbReference>
<dbReference type="SUPFAM" id="SSF48208">
    <property type="entry name" value="Six-hairpin glycosidases"/>
    <property type="match status" value="1"/>
</dbReference>
<evidence type="ECO:0000313" key="12">
    <source>
        <dbReference type="Proteomes" id="UP000678393"/>
    </source>
</evidence>
<reference evidence="11" key="1">
    <citation type="submission" date="2021-04" db="EMBL/GenBank/DDBJ databases">
        <authorList>
            <consortium name="Molecular Ecology Group"/>
        </authorList>
    </citation>
    <scope>NUCLEOTIDE SEQUENCE</scope>
</reference>